<keyword evidence="1" id="KW-0472">Membrane</keyword>
<reference evidence="3" key="1">
    <citation type="submission" date="2018-12" db="EMBL/GenBank/DDBJ databases">
        <title>Tengunoibacter tsumagoiensis gen. nov., sp. nov., Dictyobacter kobayashii sp. nov., D. alpinus sp. nov., and D. joshuensis sp. nov. and description of Dictyobacteraceae fam. nov. within the order Ktedonobacterales isolated from Tengu-no-mugimeshi.</title>
        <authorList>
            <person name="Wang C.M."/>
            <person name="Zheng Y."/>
            <person name="Sakai Y."/>
            <person name="Toyoda A."/>
            <person name="Minakuchi Y."/>
            <person name="Abe K."/>
            <person name="Yokota A."/>
            <person name="Yabe S."/>
        </authorList>
    </citation>
    <scope>NUCLEOTIDE SEQUENCE [LARGE SCALE GENOMIC DNA]</scope>
    <source>
        <strain evidence="3">Uno3</strain>
    </source>
</reference>
<accession>A0A401ZXD8</accession>
<keyword evidence="1" id="KW-1133">Transmembrane helix</keyword>
<gene>
    <name evidence="2" type="ORF">KTT_13750</name>
</gene>
<feature type="transmembrane region" description="Helical" evidence="1">
    <location>
        <begin position="12"/>
        <end position="34"/>
    </location>
</feature>
<dbReference type="EMBL" id="BIFR01000001">
    <property type="protein sequence ID" value="GCE11516.1"/>
    <property type="molecule type" value="Genomic_DNA"/>
</dbReference>
<dbReference type="Proteomes" id="UP000287352">
    <property type="component" value="Unassembled WGS sequence"/>
</dbReference>
<evidence type="ECO:0000256" key="1">
    <source>
        <dbReference type="SAM" id="Phobius"/>
    </source>
</evidence>
<name>A0A401ZXD8_9CHLR</name>
<evidence type="ECO:0000313" key="2">
    <source>
        <dbReference type="EMBL" id="GCE11516.1"/>
    </source>
</evidence>
<comment type="caution">
    <text evidence="2">The sequence shown here is derived from an EMBL/GenBank/DDBJ whole genome shotgun (WGS) entry which is preliminary data.</text>
</comment>
<dbReference type="AlphaFoldDB" id="A0A401ZXD8"/>
<keyword evidence="3" id="KW-1185">Reference proteome</keyword>
<feature type="transmembrane region" description="Helical" evidence="1">
    <location>
        <begin position="40"/>
        <end position="60"/>
    </location>
</feature>
<organism evidence="2 3">
    <name type="scientific">Tengunoibacter tsumagoiensis</name>
    <dbReference type="NCBI Taxonomy" id="2014871"/>
    <lineage>
        <taxon>Bacteria</taxon>
        <taxon>Bacillati</taxon>
        <taxon>Chloroflexota</taxon>
        <taxon>Ktedonobacteria</taxon>
        <taxon>Ktedonobacterales</taxon>
        <taxon>Dictyobacteraceae</taxon>
        <taxon>Tengunoibacter</taxon>
    </lineage>
</organism>
<evidence type="ECO:0000313" key="3">
    <source>
        <dbReference type="Proteomes" id="UP000287352"/>
    </source>
</evidence>
<proteinExistence type="predicted"/>
<protein>
    <submittedName>
        <fullName evidence="2">Uncharacterized protein</fullName>
    </submittedName>
</protein>
<sequence length="86" mass="10004">MNGHSPSGVKNGPFLEELMLHIYICIPIQFLYILHKREGLISFIFKRIIVMILYLIFYCGKNRASELLFIHIRLCFMEEGCALLAV</sequence>
<keyword evidence="1" id="KW-0812">Transmembrane</keyword>